<dbReference type="RefSeq" id="WP_153586748.1">
    <property type="nucleotide sequence ID" value="NZ_WJBU01000024.1"/>
</dbReference>
<sequence>MKRAFFIAAAITAFTTTAFAQTMKPGLWEVNNKMSAGAGSEMDQKMAQAREAMKSMPPEQRKMMEDAMAQRGVKMGEGGPGNISVKVCMTKEMVERDQMPTQRSGDCTTTRQSRSGNTMNMAFTCTNPPSSGEGTFTFNSSEAYSMKMLMNTAVEGKPTKMTMEGTGKWLGADCGSVKPMVMPKK</sequence>
<evidence type="ECO:0000313" key="3">
    <source>
        <dbReference type="EMBL" id="MRD49437.1"/>
    </source>
</evidence>
<evidence type="ECO:0000313" key="4">
    <source>
        <dbReference type="Proteomes" id="UP000487350"/>
    </source>
</evidence>
<feature type="compositionally biased region" description="Polar residues" evidence="1">
    <location>
        <begin position="99"/>
        <end position="119"/>
    </location>
</feature>
<evidence type="ECO:0000256" key="2">
    <source>
        <dbReference type="SAM" id="SignalP"/>
    </source>
</evidence>
<dbReference type="Pfam" id="PF12276">
    <property type="entry name" value="DUF3617"/>
    <property type="match status" value="1"/>
</dbReference>
<dbReference type="EMBL" id="WJBU01000024">
    <property type="protein sequence ID" value="MRD49437.1"/>
    <property type="molecule type" value="Genomic_DNA"/>
</dbReference>
<keyword evidence="2" id="KW-0732">Signal</keyword>
<dbReference type="Proteomes" id="UP000487350">
    <property type="component" value="Unassembled WGS sequence"/>
</dbReference>
<dbReference type="InterPro" id="IPR022061">
    <property type="entry name" value="DUF3617"/>
</dbReference>
<name>A0A844BDA4_9BURK</name>
<feature type="signal peptide" evidence="2">
    <location>
        <begin position="1"/>
        <end position="20"/>
    </location>
</feature>
<proteinExistence type="predicted"/>
<evidence type="ECO:0000256" key="1">
    <source>
        <dbReference type="SAM" id="MobiDB-lite"/>
    </source>
</evidence>
<accession>A0A844BDA4</accession>
<reference evidence="3 4" key="1">
    <citation type="submission" date="2019-11" db="EMBL/GenBank/DDBJ databases">
        <title>Caenimonas koreensis gen. nov., sp. nov., isolated from activated sludge.</title>
        <authorList>
            <person name="Seung H.R."/>
        </authorList>
    </citation>
    <scope>NUCLEOTIDE SEQUENCE [LARGE SCALE GENOMIC DNA]</scope>
    <source>
        <strain evidence="3 4">EMB320</strain>
    </source>
</reference>
<protein>
    <submittedName>
        <fullName evidence="3">DUF3617 family protein</fullName>
    </submittedName>
</protein>
<feature type="chain" id="PRO_5032879797" evidence="2">
    <location>
        <begin position="21"/>
        <end position="185"/>
    </location>
</feature>
<organism evidence="3 4">
    <name type="scientific">Caenimonas koreensis DSM 17982</name>
    <dbReference type="NCBI Taxonomy" id="1121255"/>
    <lineage>
        <taxon>Bacteria</taxon>
        <taxon>Pseudomonadati</taxon>
        <taxon>Pseudomonadota</taxon>
        <taxon>Betaproteobacteria</taxon>
        <taxon>Burkholderiales</taxon>
        <taxon>Comamonadaceae</taxon>
        <taxon>Caenimonas</taxon>
    </lineage>
</organism>
<feature type="region of interest" description="Disordered" evidence="1">
    <location>
        <begin position="97"/>
        <end position="119"/>
    </location>
</feature>
<comment type="caution">
    <text evidence="3">The sequence shown here is derived from an EMBL/GenBank/DDBJ whole genome shotgun (WGS) entry which is preliminary data.</text>
</comment>
<gene>
    <name evidence="3" type="ORF">GHT07_19365</name>
</gene>
<dbReference type="AlphaFoldDB" id="A0A844BDA4"/>
<dbReference type="OrthoDB" id="8536404at2"/>
<keyword evidence="4" id="KW-1185">Reference proteome</keyword>